<dbReference type="EMBL" id="MU151787">
    <property type="protein sequence ID" value="KAF9441785.1"/>
    <property type="molecule type" value="Genomic_DNA"/>
</dbReference>
<gene>
    <name evidence="1" type="ORF">P691DRAFT_765889</name>
</gene>
<organism evidence="1 2">
    <name type="scientific">Macrolepiota fuliginosa MF-IS2</name>
    <dbReference type="NCBI Taxonomy" id="1400762"/>
    <lineage>
        <taxon>Eukaryota</taxon>
        <taxon>Fungi</taxon>
        <taxon>Dikarya</taxon>
        <taxon>Basidiomycota</taxon>
        <taxon>Agaricomycotina</taxon>
        <taxon>Agaricomycetes</taxon>
        <taxon>Agaricomycetidae</taxon>
        <taxon>Agaricales</taxon>
        <taxon>Agaricineae</taxon>
        <taxon>Agaricaceae</taxon>
        <taxon>Macrolepiota</taxon>
    </lineage>
</organism>
<evidence type="ECO:0000313" key="2">
    <source>
        <dbReference type="Proteomes" id="UP000807342"/>
    </source>
</evidence>
<comment type="caution">
    <text evidence="1">The sequence shown here is derived from an EMBL/GenBank/DDBJ whole genome shotgun (WGS) entry which is preliminary data.</text>
</comment>
<reference evidence="1" key="1">
    <citation type="submission" date="2020-11" db="EMBL/GenBank/DDBJ databases">
        <authorList>
            <consortium name="DOE Joint Genome Institute"/>
            <person name="Ahrendt S."/>
            <person name="Riley R."/>
            <person name="Andreopoulos W."/>
            <person name="Labutti K."/>
            <person name="Pangilinan J."/>
            <person name="Ruiz-Duenas F.J."/>
            <person name="Barrasa J.M."/>
            <person name="Sanchez-Garcia M."/>
            <person name="Camarero S."/>
            <person name="Miyauchi S."/>
            <person name="Serrano A."/>
            <person name="Linde D."/>
            <person name="Babiker R."/>
            <person name="Drula E."/>
            <person name="Ayuso-Fernandez I."/>
            <person name="Pacheco R."/>
            <person name="Padilla G."/>
            <person name="Ferreira P."/>
            <person name="Barriuso J."/>
            <person name="Kellner H."/>
            <person name="Castanera R."/>
            <person name="Alfaro M."/>
            <person name="Ramirez L."/>
            <person name="Pisabarro A.G."/>
            <person name="Kuo A."/>
            <person name="Tritt A."/>
            <person name="Lipzen A."/>
            <person name="He G."/>
            <person name="Yan M."/>
            <person name="Ng V."/>
            <person name="Cullen D."/>
            <person name="Martin F."/>
            <person name="Rosso M.-N."/>
            <person name="Henrissat B."/>
            <person name="Hibbett D."/>
            <person name="Martinez A.T."/>
            <person name="Grigoriev I.V."/>
        </authorList>
    </citation>
    <scope>NUCLEOTIDE SEQUENCE</scope>
    <source>
        <strain evidence="1">MF-IS2</strain>
    </source>
</reference>
<accession>A0A9P5X1W0</accession>
<protein>
    <submittedName>
        <fullName evidence="1">Uncharacterized protein</fullName>
    </submittedName>
</protein>
<dbReference type="OrthoDB" id="3123246at2759"/>
<dbReference type="AlphaFoldDB" id="A0A9P5X1W0"/>
<dbReference type="Proteomes" id="UP000807342">
    <property type="component" value="Unassembled WGS sequence"/>
</dbReference>
<evidence type="ECO:0000313" key="1">
    <source>
        <dbReference type="EMBL" id="KAF9441785.1"/>
    </source>
</evidence>
<proteinExistence type="predicted"/>
<sequence>MAHKPWSNEFSAEELTRLIPPEDVQFTIFAELINKLKFMLLKERNQSPTPIKVKENDNNEDDEFIDMMNSLVKLIVEHPSCNQLIEKITLFANMFNLIPEPHKCSIPPPYLHLHTEDVPLAPLCSQLHAEDVPPPLPCVLPHQNDDDVPMEAIPPPHACSEAAMQTPASLLMAPSPLCPDPTPAAVATLPVAAASIPKPGPKPRPLYASAAAKNLNPTAPPFHPPLHAPVPPAQAPLSTPKKPLKCLYYAMHGPSQCQFYIMAPTIPQGTILPLLVIAANKALAHTKSTLKVDSACPSPCGLTFAIASVPSTTDLDIIEVALSTELPRAQISIPVSQSFIKIMDVPFFKASSTIPLPSTKLNAQLKHFIIPSAYIVHAYFVRNSPKSEFATMWINLSDSQ</sequence>
<name>A0A9P5X1W0_9AGAR</name>
<keyword evidence="2" id="KW-1185">Reference proteome</keyword>